<name>A0A9C7URJ0_9RHOD</name>
<accession>A0A9C7URJ0</accession>
<evidence type="ECO:0000313" key="3">
    <source>
        <dbReference type="Proteomes" id="UP001061958"/>
    </source>
</evidence>
<dbReference type="SUPFAM" id="SSF69118">
    <property type="entry name" value="AhpD-like"/>
    <property type="match status" value="1"/>
</dbReference>
<dbReference type="OrthoDB" id="3591088at2759"/>
<organism evidence="2 3">
    <name type="scientific">Galdieria partita</name>
    <dbReference type="NCBI Taxonomy" id="83374"/>
    <lineage>
        <taxon>Eukaryota</taxon>
        <taxon>Rhodophyta</taxon>
        <taxon>Bangiophyceae</taxon>
        <taxon>Galdieriales</taxon>
        <taxon>Galdieriaceae</taxon>
        <taxon>Galdieria</taxon>
    </lineage>
</organism>
<comment type="caution">
    <text evidence="2">The sequence shown here is derived from an EMBL/GenBank/DDBJ whole genome shotgun (WGS) entry which is preliminary data.</text>
</comment>
<keyword evidence="3" id="KW-1185">Reference proteome</keyword>
<dbReference type="Proteomes" id="UP001061958">
    <property type="component" value="Unassembled WGS sequence"/>
</dbReference>
<dbReference type="InterPro" id="IPR029032">
    <property type="entry name" value="AhpD-like"/>
</dbReference>
<dbReference type="Pfam" id="PF02627">
    <property type="entry name" value="CMD"/>
    <property type="match status" value="1"/>
</dbReference>
<protein>
    <recommendedName>
        <fullName evidence="1">Carboxymuconolactone decarboxylase-like domain-containing protein</fullName>
    </recommendedName>
</protein>
<reference evidence="2" key="1">
    <citation type="journal article" date="2022" name="Proc. Natl. Acad. Sci. U.S.A.">
        <title>Life cycle and functional genomics of the unicellular red alga Galdieria for elucidating algal and plant evolution and industrial use.</title>
        <authorList>
            <person name="Hirooka S."/>
            <person name="Itabashi T."/>
            <person name="Ichinose T.M."/>
            <person name="Onuma R."/>
            <person name="Fujiwara T."/>
            <person name="Yamashita S."/>
            <person name="Jong L.W."/>
            <person name="Tomita R."/>
            <person name="Iwane A.H."/>
            <person name="Miyagishima S.Y."/>
        </authorList>
    </citation>
    <scope>NUCLEOTIDE SEQUENCE</scope>
    <source>
        <strain evidence="2">NBRC 102759</strain>
    </source>
</reference>
<dbReference type="InterPro" id="IPR003779">
    <property type="entry name" value="CMD-like"/>
</dbReference>
<sequence>MPLLPSVEGNSGILSSMFRFNRAVARTVVELHELVLRGDSPLSPLEREILGTFVSAVNRCDYSTKVHCSIIREMGASDELCSAIGSYLADNVDELPVDAKLKPLLHYIRKLTLRPESLSMADANAVYAAGWEERALYDAIVVCSLYNLMNRLVLGIGLDTPSSLDPENIRTISHLGYRIILENL</sequence>
<dbReference type="Gene3D" id="1.20.1290.10">
    <property type="entry name" value="AhpD-like"/>
    <property type="match status" value="1"/>
</dbReference>
<proteinExistence type="predicted"/>
<gene>
    <name evidence="2" type="ORF">GpartN1_g4461.t1</name>
</gene>
<feature type="domain" description="Carboxymuconolactone decarboxylase-like" evidence="1">
    <location>
        <begin position="23"/>
        <end position="79"/>
    </location>
</feature>
<dbReference type="EMBL" id="BQMJ01000035">
    <property type="protein sequence ID" value="GJQ12670.1"/>
    <property type="molecule type" value="Genomic_DNA"/>
</dbReference>
<evidence type="ECO:0000313" key="2">
    <source>
        <dbReference type="EMBL" id="GJQ12670.1"/>
    </source>
</evidence>
<dbReference type="GO" id="GO:0051920">
    <property type="term" value="F:peroxiredoxin activity"/>
    <property type="evidence" value="ECO:0007669"/>
    <property type="project" value="InterPro"/>
</dbReference>
<dbReference type="AlphaFoldDB" id="A0A9C7URJ0"/>
<reference evidence="2" key="2">
    <citation type="submission" date="2022-01" db="EMBL/GenBank/DDBJ databases">
        <authorList>
            <person name="Hirooka S."/>
            <person name="Miyagishima S.Y."/>
        </authorList>
    </citation>
    <scope>NUCLEOTIDE SEQUENCE</scope>
    <source>
        <strain evidence="2">NBRC 102759</strain>
    </source>
</reference>
<evidence type="ECO:0000259" key="1">
    <source>
        <dbReference type="Pfam" id="PF02627"/>
    </source>
</evidence>